<evidence type="ECO:0000313" key="6">
    <source>
        <dbReference type="Proteomes" id="UP000598633"/>
    </source>
</evidence>
<dbReference type="InterPro" id="IPR001437">
    <property type="entry name" value="Tscrpt_elong_fac_GreA/B_C"/>
</dbReference>
<dbReference type="AlphaFoldDB" id="A0A8J6YB97"/>
<feature type="domain" description="Transcription elongation factor GreA/GreB C-terminal" evidence="3">
    <location>
        <begin position="630"/>
        <end position="690"/>
    </location>
</feature>
<sequence>MTESIEIRPEFAEALEVGAWDRVEELWLEALETKPIPTAELFEVRRLAWKAGRKNLARTLLELLAESLEEGSDPAEALAALRELVRLASPHPPSELTERMINAFSRERSGSPSLEGVLEKYPMLKARRPYEELEAAECWLDRDLGSVVEVVGQGVGRVVGLNLQLENIKVDLGGSRPVSIPFGAARRHLRPLPEGDFRRRKVETPEKLADLVENEPGTALTEILESLGEPSGVSAIKAALEGLLPPAKWNSWWTKARKNPRVLSSGSGSRLRYTVSHSAESADEALLAELRTAPPSGRLAIARRLADRGRETAAAAATILEDSLASLEASEPGVAWQTAGILAALPGGSDAAQSSRQRLVQTDAPLALLAGISDRSARSEALAAVFESSPDGWPEVWAEWLLHEEGTALLEEITAKLEANGHAELVDQAMEAVFRNHANHPAQFVWACETMSEDDCPQAIRSRMTPSVLEKIPDAITRKEFSSIRGRAKGLLDGGKVAIRLLMESANARQAARFSQRIARLDSVEPQRQRLVEQAAQHQHRDPTTDDRPILAASKAAVEAKQEELRTLLEVDIPKTLKGINAAAAEGDLRENFEYHMLRDRQELQSARAAKIQEELTQVRILEPGAADVSAVNIGTVIHLEDENGNTLEPITIMGAWDADLDRRIFANGSDLAQRMLGRVPGDEVEIDDGSATVTRIEPWKG</sequence>
<comment type="caution">
    <text evidence="5">The sequence shown here is derived from an EMBL/GenBank/DDBJ whole genome shotgun (WGS) entry which is preliminary data.</text>
</comment>
<dbReference type="InterPro" id="IPR023459">
    <property type="entry name" value="Tscrpt_elong_fac_GreA/B_fam"/>
</dbReference>
<gene>
    <name evidence="5" type="ORF">IFJ97_04010</name>
</gene>
<keyword evidence="1" id="KW-0805">Transcription regulation</keyword>
<evidence type="ECO:0000259" key="4">
    <source>
        <dbReference type="Pfam" id="PF03449"/>
    </source>
</evidence>
<name>A0A8J6YB97_9BACT</name>
<keyword evidence="5" id="KW-0251">Elongation factor</keyword>
<dbReference type="Proteomes" id="UP000598633">
    <property type="component" value="Unassembled WGS sequence"/>
</dbReference>
<evidence type="ECO:0000313" key="5">
    <source>
        <dbReference type="EMBL" id="MBD3870505.1"/>
    </source>
</evidence>
<proteinExistence type="predicted"/>
<dbReference type="InterPro" id="IPR036805">
    <property type="entry name" value="Tscrpt_elong_fac_GreA/B_N_sf"/>
</dbReference>
<dbReference type="PANTHER" id="PTHR30437">
    <property type="entry name" value="TRANSCRIPTION ELONGATION FACTOR GREA"/>
    <property type="match status" value="1"/>
</dbReference>
<organism evidence="5 6">
    <name type="scientific">Candidatus Sulfomarinibacter kjeldsenii</name>
    <dbReference type="NCBI Taxonomy" id="2885994"/>
    <lineage>
        <taxon>Bacteria</taxon>
        <taxon>Pseudomonadati</taxon>
        <taxon>Acidobacteriota</taxon>
        <taxon>Thermoanaerobaculia</taxon>
        <taxon>Thermoanaerobaculales</taxon>
        <taxon>Candidatus Sulfomarinibacteraceae</taxon>
        <taxon>Candidatus Sulfomarinibacter</taxon>
    </lineage>
</organism>
<evidence type="ECO:0000256" key="1">
    <source>
        <dbReference type="ARBA" id="ARBA00023015"/>
    </source>
</evidence>
<dbReference type="GO" id="GO:0032784">
    <property type="term" value="P:regulation of DNA-templated transcription elongation"/>
    <property type="evidence" value="ECO:0007669"/>
    <property type="project" value="InterPro"/>
</dbReference>
<keyword evidence="2" id="KW-0804">Transcription</keyword>
<evidence type="ECO:0000259" key="3">
    <source>
        <dbReference type="Pfam" id="PF01272"/>
    </source>
</evidence>
<dbReference type="GO" id="GO:0003677">
    <property type="term" value="F:DNA binding"/>
    <property type="evidence" value="ECO:0007669"/>
    <property type="project" value="InterPro"/>
</dbReference>
<dbReference type="SUPFAM" id="SSF46557">
    <property type="entry name" value="GreA transcript cleavage protein, N-terminal domain"/>
    <property type="match status" value="1"/>
</dbReference>
<dbReference type="SUPFAM" id="SSF54534">
    <property type="entry name" value="FKBP-like"/>
    <property type="match status" value="1"/>
</dbReference>
<dbReference type="GO" id="GO:0003746">
    <property type="term" value="F:translation elongation factor activity"/>
    <property type="evidence" value="ECO:0007669"/>
    <property type="project" value="UniProtKB-KW"/>
</dbReference>
<protein>
    <submittedName>
        <fullName evidence="5">GreA/GreB family elongation factor</fullName>
    </submittedName>
</protein>
<dbReference type="Pfam" id="PF03449">
    <property type="entry name" value="GreA_GreB_N"/>
    <property type="match status" value="1"/>
</dbReference>
<dbReference type="Pfam" id="PF01272">
    <property type="entry name" value="GreA_GreB"/>
    <property type="match status" value="1"/>
</dbReference>
<dbReference type="Gene3D" id="1.10.287.180">
    <property type="entry name" value="Transcription elongation factor, GreA/GreB, N-terminal domain"/>
    <property type="match status" value="1"/>
</dbReference>
<keyword evidence="5" id="KW-0648">Protein biosynthesis</keyword>
<dbReference type="InterPro" id="IPR036953">
    <property type="entry name" value="GreA/GreB_C_sf"/>
</dbReference>
<feature type="domain" description="Transcription elongation factor GreA/GreB N-terminal" evidence="4">
    <location>
        <begin position="554"/>
        <end position="621"/>
    </location>
</feature>
<dbReference type="GO" id="GO:0070063">
    <property type="term" value="F:RNA polymerase binding"/>
    <property type="evidence" value="ECO:0007669"/>
    <property type="project" value="InterPro"/>
</dbReference>
<evidence type="ECO:0000256" key="2">
    <source>
        <dbReference type="ARBA" id="ARBA00023163"/>
    </source>
</evidence>
<dbReference type="EMBL" id="JACXWA010000064">
    <property type="protein sequence ID" value="MBD3870505.1"/>
    <property type="molecule type" value="Genomic_DNA"/>
</dbReference>
<accession>A0A8J6YB97</accession>
<dbReference type="GO" id="GO:0006354">
    <property type="term" value="P:DNA-templated transcription elongation"/>
    <property type="evidence" value="ECO:0007669"/>
    <property type="project" value="TreeGrafter"/>
</dbReference>
<dbReference type="PANTHER" id="PTHR30437:SF4">
    <property type="entry name" value="TRANSCRIPTION ELONGATION FACTOR GREA"/>
    <property type="match status" value="1"/>
</dbReference>
<dbReference type="Gene3D" id="3.10.50.30">
    <property type="entry name" value="Transcription elongation factor, GreA/GreB, C-terminal domain"/>
    <property type="match status" value="1"/>
</dbReference>
<dbReference type="InterPro" id="IPR022691">
    <property type="entry name" value="Tscrpt_elong_fac_GreA/B_N"/>
</dbReference>
<reference evidence="5 6" key="1">
    <citation type="submission" date="2020-08" db="EMBL/GenBank/DDBJ databases">
        <title>Acidobacteriota in marine sediments use diverse sulfur dissimilation pathways.</title>
        <authorList>
            <person name="Wasmund K."/>
        </authorList>
    </citation>
    <scope>NUCLEOTIDE SEQUENCE [LARGE SCALE GENOMIC DNA]</scope>
    <source>
        <strain evidence="5">MAG AM3-A</strain>
    </source>
</reference>